<dbReference type="EMBL" id="PGOL01002129">
    <property type="protein sequence ID" value="PKI50335.1"/>
    <property type="molecule type" value="Genomic_DNA"/>
</dbReference>
<gene>
    <name evidence="2" type="ORF">CRG98_029271</name>
</gene>
<proteinExistence type="predicted"/>
<accession>A0A2I0J274</accession>
<keyword evidence="3" id="KW-1185">Reference proteome</keyword>
<evidence type="ECO:0000313" key="3">
    <source>
        <dbReference type="Proteomes" id="UP000233551"/>
    </source>
</evidence>
<organism evidence="2 3">
    <name type="scientific">Punica granatum</name>
    <name type="common">Pomegranate</name>
    <dbReference type="NCBI Taxonomy" id="22663"/>
    <lineage>
        <taxon>Eukaryota</taxon>
        <taxon>Viridiplantae</taxon>
        <taxon>Streptophyta</taxon>
        <taxon>Embryophyta</taxon>
        <taxon>Tracheophyta</taxon>
        <taxon>Spermatophyta</taxon>
        <taxon>Magnoliopsida</taxon>
        <taxon>eudicotyledons</taxon>
        <taxon>Gunneridae</taxon>
        <taxon>Pentapetalae</taxon>
        <taxon>rosids</taxon>
        <taxon>malvids</taxon>
        <taxon>Myrtales</taxon>
        <taxon>Lythraceae</taxon>
        <taxon>Punica</taxon>
    </lineage>
</organism>
<sequence>MHRTSSTCHFLFRLRRVVPSRSKGSPRPSYPPVKRWSRSEGSPPVHNLLFVHFFFIEFPCSLPVVCLSFSDLLRLCTFKACREHLDPSIGSSRNSISLGAVAGASMPSSIFPGCHGRYLSGAHHSPRLAGSPDPLATSPTLFLVHRG</sequence>
<protein>
    <submittedName>
        <fullName evidence="2">Uncharacterized protein</fullName>
    </submittedName>
</protein>
<feature type="region of interest" description="Disordered" evidence="1">
    <location>
        <begin position="20"/>
        <end position="41"/>
    </location>
</feature>
<evidence type="ECO:0000313" key="2">
    <source>
        <dbReference type="EMBL" id="PKI50335.1"/>
    </source>
</evidence>
<dbReference type="Proteomes" id="UP000233551">
    <property type="component" value="Unassembled WGS sequence"/>
</dbReference>
<name>A0A2I0J274_PUNGR</name>
<reference evidence="2 3" key="1">
    <citation type="submission" date="2017-11" db="EMBL/GenBank/DDBJ databases">
        <title>De-novo sequencing of pomegranate (Punica granatum L.) genome.</title>
        <authorList>
            <person name="Akparov Z."/>
            <person name="Amiraslanov A."/>
            <person name="Hajiyeva S."/>
            <person name="Abbasov M."/>
            <person name="Kaur K."/>
            <person name="Hamwieh A."/>
            <person name="Solovyev V."/>
            <person name="Salamov A."/>
            <person name="Braich B."/>
            <person name="Kosarev P."/>
            <person name="Mahmoud A."/>
            <person name="Hajiyev E."/>
            <person name="Babayeva S."/>
            <person name="Izzatullayeva V."/>
            <person name="Mammadov A."/>
            <person name="Mammadov A."/>
            <person name="Sharifova S."/>
            <person name="Ojaghi J."/>
            <person name="Eynullazada K."/>
            <person name="Bayramov B."/>
            <person name="Abdulazimova A."/>
            <person name="Shahmuradov I."/>
        </authorList>
    </citation>
    <scope>NUCLEOTIDE SEQUENCE [LARGE SCALE GENOMIC DNA]</scope>
    <source>
        <strain evidence="3">cv. AG2017</strain>
        <tissue evidence="2">Leaf</tissue>
    </source>
</reference>
<evidence type="ECO:0000256" key="1">
    <source>
        <dbReference type="SAM" id="MobiDB-lite"/>
    </source>
</evidence>
<dbReference type="AlphaFoldDB" id="A0A2I0J274"/>
<comment type="caution">
    <text evidence="2">The sequence shown here is derived from an EMBL/GenBank/DDBJ whole genome shotgun (WGS) entry which is preliminary data.</text>
</comment>